<comment type="caution">
    <text evidence="4">The sequence shown here is derived from an EMBL/GenBank/DDBJ whole genome shotgun (WGS) entry which is preliminary data.</text>
</comment>
<sequence length="353" mass="37141">MRATNAASAALTLALSGSLAAGLAGPAAAATDNAPTAPSSSRGATSAHHDTDHIHVLQIRALGGLGRLSDLTGSTVQNDDVEMSREQRQQLDSQLRRVRDAVARARTARTLPATGEVQQRRSTKVVHITGATEGFQTSVQRLADRPRDDAKARTAASKALLGQLEAVNTAAMKDLGLVAEQSGSEKSSPRSADGASPRSAVTTTLIDRQTLSSDRLERYDGLVDEVGDLLEDVQESPGGRLSREDSAEHAEDVQEALAELRLRGGNRDGAALTALEDRAEALLETSRGGDARQSRAEARRLARETVKLLATAPDGRATSDEDSDLDDLDGADGMDGADGVRLFTGRLLSPLLD</sequence>
<gene>
    <name evidence="4" type="ORF">ACFPA8_06935</name>
</gene>
<name>A0ABV9A1V0_9ACTN</name>
<reference evidence="5" key="1">
    <citation type="journal article" date="2019" name="Int. J. Syst. Evol. Microbiol.">
        <title>The Global Catalogue of Microorganisms (GCM) 10K type strain sequencing project: providing services to taxonomists for standard genome sequencing and annotation.</title>
        <authorList>
            <consortium name="The Broad Institute Genomics Platform"/>
            <consortium name="The Broad Institute Genome Sequencing Center for Infectious Disease"/>
            <person name="Wu L."/>
            <person name="Ma J."/>
        </authorList>
    </citation>
    <scope>NUCLEOTIDE SEQUENCE [LARGE SCALE GENOMIC DNA]</scope>
    <source>
        <strain evidence="5">CGMCC 4.7357</strain>
    </source>
</reference>
<evidence type="ECO:0000256" key="3">
    <source>
        <dbReference type="SAM" id="SignalP"/>
    </source>
</evidence>
<dbReference type="RefSeq" id="WP_386443839.1">
    <property type="nucleotide sequence ID" value="NZ_JBHSFH010000004.1"/>
</dbReference>
<evidence type="ECO:0000313" key="4">
    <source>
        <dbReference type="EMBL" id="MFC4493868.1"/>
    </source>
</evidence>
<keyword evidence="5" id="KW-1185">Reference proteome</keyword>
<feature type="region of interest" description="Disordered" evidence="2">
    <location>
        <begin position="179"/>
        <end position="206"/>
    </location>
</feature>
<accession>A0ABV9A1V0</accession>
<protein>
    <recommendedName>
        <fullName evidence="6">Secreted protein</fullName>
    </recommendedName>
</protein>
<evidence type="ECO:0000313" key="5">
    <source>
        <dbReference type="Proteomes" id="UP001595997"/>
    </source>
</evidence>
<keyword evidence="1" id="KW-0175">Coiled coil</keyword>
<keyword evidence="3" id="KW-0732">Signal</keyword>
<feature type="chain" id="PRO_5046045545" description="Secreted protein" evidence="3">
    <location>
        <begin position="30"/>
        <end position="353"/>
    </location>
</feature>
<dbReference type="EMBL" id="JBHSFH010000004">
    <property type="protein sequence ID" value="MFC4493868.1"/>
    <property type="molecule type" value="Genomic_DNA"/>
</dbReference>
<organism evidence="4 5">
    <name type="scientific">Streptomyces ovatisporus</name>
    <dbReference type="NCBI Taxonomy" id="1128682"/>
    <lineage>
        <taxon>Bacteria</taxon>
        <taxon>Bacillati</taxon>
        <taxon>Actinomycetota</taxon>
        <taxon>Actinomycetes</taxon>
        <taxon>Kitasatosporales</taxon>
        <taxon>Streptomycetaceae</taxon>
        <taxon>Streptomyces</taxon>
    </lineage>
</organism>
<proteinExistence type="predicted"/>
<feature type="compositionally biased region" description="Polar residues" evidence="2">
    <location>
        <begin position="181"/>
        <end position="190"/>
    </location>
</feature>
<evidence type="ECO:0000256" key="2">
    <source>
        <dbReference type="SAM" id="MobiDB-lite"/>
    </source>
</evidence>
<feature type="region of interest" description="Disordered" evidence="2">
    <location>
        <begin position="310"/>
        <end position="339"/>
    </location>
</feature>
<evidence type="ECO:0000256" key="1">
    <source>
        <dbReference type="SAM" id="Coils"/>
    </source>
</evidence>
<feature type="compositionally biased region" description="Acidic residues" evidence="2">
    <location>
        <begin position="320"/>
        <end position="332"/>
    </location>
</feature>
<dbReference type="Proteomes" id="UP001595997">
    <property type="component" value="Unassembled WGS sequence"/>
</dbReference>
<feature type="signal peptide" evidence="3">
    <location>
        <begin position="1"/>
        <end position="29"/>
    </location>
</feature>
<feature type="compositionally biased region" description="Low complexity" evidence="2">
    <location>
        <begin position="29"/>
        <end position="41"/>
    </location>
</feature>
<feature type="coiled-coil region" evidence="1">
    <location>
        <begin position="81"/>
        <end position="108"/>
    </location>
</feature>
<feature type="region of interest" description="Disordered" evidence="2">
    <location>
        <begin position="29"/>
        <end position="49"/>
    </location>
</feature>
<evidence type="ECO:0008006" key="6">
    <source>
        <dbReference type="Google" id="ProtNLM"/>
    </source>
</evidence>